<keyword evidence="2" id="KW-0722">Serine protease inhibitor</keyword>
<dbReference type="OMA" id="RSEETCA"/>
<dbReference type="Gene3D" id="4.10.410.10">
    <property type="entry name" value="Pancreatic trypsin inhibitor Kunitz domain"/>
    <property type="match status" value="2"/>
</dbReference>
<proteinExistence type="predicted"/>
<dbReference type="SUPFAM" id="SSF57362">
    <property type="entry name" value="BPTI-like"/>
    <property type="match status" value="2"/>
</dbReference>
<keyword evidence="4" id="KW-1133">Transmembrane helix</keyword>
<dbReference type="InParanoid" id="A0A672LHY0"/>
<feature type="transmembrane region" description="Helical" evidence="4">
    <location>
        <begin position="117"/>
        <end position="140"/>
    </location>
</feature>
<dbReference type="InterPro" id="IPR020901">
    <property type="entry name" value="Prtase_inh_Kunz-CS"/>
</dbReference>
<dbReference type="FunFam" id="4.10.410.10:FF:000004">
    <property type="entry name" value="Tissue factor pathway inhibitor"/>
    <property type="match status" value="1"/>
</dbReference>
<protein>
    <recommendedName>
        <fullName evidence="5">BPTI/Kunitz inhibitor domain-containing protein</fullName>
    </recommendedName>
</protein>
<dbReference type="PROSITE" id="PS50279">
    <property type="entry name" value="BPTI_KUNITZ_2"/>
    <property type="match status" value="2"/>
</dbReference>
<dbReference type="GO" id="GO:0004867">
    <property type="term" value="F:serine-type endopeptidase inhibitor activity"/>
    <property type="evidence" value="ECO:0007669"/>
    <property type="project" value="UniProtKB-KW"/>
</dbReference>
<feature type="domain" description="BPTI/Kunitz inhibitor" evidence="5">
    <location>
        <begin position="1"/>
        <end position="36"/>
    </location>
</feature>
<dbReference type="InterPro" id="IPR002223">
    <property type="entry name" value="Kunitz_BPTI"/>
</dbReference>
<evidence type="ECO:0000256" key="1">
    <source>
        <dbReference type="ARBA" id="ARBA00022690"/>
    </source>
</evidence>
<dbReference type="Pfam" id="PF00014">
    <property type="entry name" value="Kunitz_BPTI"/>
    <property type="match status" value="2"/>
</dbReference>
<dbReference type="InterPro" id="IPR036880">
    <property type="entry name" value="Kunitz_BPTI_sf"/>
</dbReference>
<dbReference type="PROSITE" id="PS00280">
    <property type="entry name" value="BPTI_KUNITZ_1"/>
    <property type="match status" value="1"/>
</dbReference>
<sequence length="216" mass="24374">LPRYYYNDGICQPFTFGGCGGNENNYKTEESCMTTYCYKSLCNDNSVCLHRSEETCAAPSDSGPCRAAFQKFYYEPSTQSCKRFIYGGCQGNLNRYSSEEECMATCSGKDGKRTTGILLPVLSMCLCFAGSLCCCMSFSIGRFDGRTRSRWTPGKALLNTYVFLLIFDMRIPKEADMVLKHQTNIQPVIKWILSSFNLYTHTCFQKFKSLGSVKIC</sequence>
<dbReference type="PRINTS" id="PR00759">
    <property type="entry name" value="BASICPTASE"/>
</dbReference>
<feature type="domain" description="BPTI/Kunitz inhibitor" evidence="5">
    <location>
        <begin position="56"/>
        <end position="106"/>
    </location>
</feature>
<reference evidence="6" key="1">
    <citation type="submission" date="2025-08" db="UniProtKB">
        <authorList>
            <consortium name="Ensembl"/>
        </authorList>
    </citation>
    <scope>IDENTIFICATION</scope>
</reference>
<name>A0A672LHY0_SINGR</name>
<dbReference type="CDD" id="cd00109">
    <property type="entry name" value="Kunitz-type"/>
    <property type="match status" value="1"/>
</dbReference>
<dbReference type="PANTHER" id="PTHR47247">
    <property type="entry name" value="KUNITZ-TYPE PROTEASE INHIBITOR 2"/>
    <property type="match status" value="1"/>
</dbReference>
<evidence type="ECO:0000256" key="3">
    <source>
        <dbReference type="ARBA" id="ARBA00023157"/>
    </source>
</evidence>
<keyword evidence="4" id="KW-0812">Transmembrane</keyword>
<evidence type="ECO:0000313" key="7">
    <source>
        <dbReference type="Proteomes" id="UP000472262"/>
    </source>
</evidence>
<organism evidence="6 7">
    <name type="scientific">Sinocyclocheilus grahami</name>
    <name type="common">Dianchi golden-line fish</name>
    <name type="synonym">Barbus grahami</name>
    <dbReference type="NCBI Taxonomy" id="75366"/>
    <lineage>
        <taxon>Eukaryota</taxon>
        <taxon>Metazoa</taxon>
        <taxon>Chordata</taxon>
        <taxon>Craniata</taxon>
        <taxon>Vertebrata</taxon>
        <taxon>Euteleostomi</taxon>
        <taxon>Actinopterygii</taxon>
        <taxon>Neopterygii</taxon>
        <taxon>Teleostei</taxon>
        <taxon>Ostariophysi</taxon>
        <taxon>Cypriniformes</taxon>
        <taxon>Cyprinidae</taxon>
        <taxon>Cyprininae</taxon>
        <taxon>Sinocyclocheilus</taxon>
    </lineage>
</organism>
<dbReference type="PANTHER" id="PTHR47247:SF1">
    <property type="entry name" value="KUNITZ-TYPE PROTEASE INHIBITOR 2"/>
    <property type="match status" value="1"/>
</dbReference>
<keyword evidence="3" id="KW-1015">Disulfide bond</keyword>
<dbReference type="AlphaFoldDB" id="A0A672LHY0"/>
<keyword evidence="7" id="KW-1185">Reference proteome</keyword>
<reference evidence="6" key="2">
    <citation type="submission" date="2025-09" db="UniProtKB">
        <authorList>
            <consortium name="Ensembl"/>
        </authorList>
    </citation>
    <scope>IDENTIFICATION</scope>
</reference>
<dbReference type="Proteomes" id="UP000472262">
    <property type="component" value="Unassembled WGS sequence"/>
</dbReference>
<evidence type="ECO:0000313" key="6">
    <source>
        <dbReference type="Ensembl" id="ENSSGRP00000023207.1"/>
    </source>
</evidence>
<evidence type="ECO:0000256" key="4">
    <source>
        <dbReference type="SAM" id="Phobius"/>
    </source>
</evidence>
<evidence type="ECO:0000256" key="2">
    <source>
        <dbReference type="ARBA" id="ARBA00022900"/>
    </source>
</evidence>
<dbReference type="SMART" id="SM00131">
    <property type="entry name" value="KU"/>
    <property type="match status" value="2"/>
</dbReference>
<evidence type="ECO:0000259" key="5">
    <source>
        <dbReference type="PROSITE" id="PS50279"/>
    </source>
</evidence>
<dbReference type="Ensembl" id="ENSSGRT00000025034.1">
    <property type="protein sequence ID" value="ENSSGRP00000023207.1"/>
    <property type="gene ID" value="ENSSGRG00000013758.1"/>
</dbReference>
<keyword evidence="4" id="KW-0472">Membrane</keyword>
<accession>A0A672LHY0</accession>
<keyword evidence="1" id="KW-0646">Protease inhibitor</keyword>